<reference evidence="2" key="1">
    <citation type="submission" date="2016-10" db="EMBL/GenBank/DDBJ databases">
        <authorList>
            <person name="Varghese N."/>
            <person name="Submissions S."/>
        </authorList>
    </citation>
    <scope>NUCLEOTIDE SEQUENCE [LARGE SCALE GENOMIC DNA]</scope>
    <source>
        <strain evidence="2">JCM 21621</strain>
    </source>
</reference>
<dbReference type="STRING" id="198616.SAMN05216193_1113"/>
<dbReference type="Pfam" id="PF20292">
    <property type="entry name" value="MC7"/>
    <property type="match status" value="1"/>
</dbReference>
<keyword evidence="2" id="KW-1185">Reference proteome</keyword>
<dbReference type="AlphaFoldDB" id="A0A1H0J9P2"/>
<sequence>MLVPSKFTKLEESTIFRMHAILAEKQPGDTVAQIFAKTRGEFLDASEFLVAMDVLFFLGYLDVQEDTGVIDYA</sequence>
<proteinExistence type="predicted"/>
<organism evidence="1 2">
    <name type="scientific">Pseudomonas jinjuensis</name>
    <dbReference type="NCBI Taxonomy" id="198616"/>
    <lineage>
        <taxon>Bacteria</taxon>
        <taxon>Pseudomonadati</taxon>
        <taxon>Pseudomonadota</taxon>
        <taxon>Gammaproteobacteria</taxon>
        <taxon>Pseudomonadales</taxon>
        <taxon>Pseudomonadaceae</taxon>
        <taxon>Pseudomonas</taxon>
    </lineage>
</organism>
<name>A0A1H0J9P2_9PSED</name>
<dbReference type="Proteomes" id="UP000242957">
    <property type="component" value="Unassembled WGS sequence"/>
</dbReference>
<dbReference type="InterPro" id="IPR046900">
    <property type="entry name" value="ABC-3C_MC7"/>
</dbReference>
<gene>
    <name evidence="1" type="ORF">SAMN05216193_1113</name>
</gene>
<dbReference type="RefSeq" id="WP_084310961.1">
    <property type="nucleotide sequence ID" value="NZ_FNIJ01000011.1"/>
</dbReference>
<evidence type="ECO:0000313" key="1">
    <source>
        <dbReference type="EMBL" id="SDO40485.1"/>
    </source>
</evidence>
<protein>
    <submittedName>
        <fullName evidence="1">Uncharacterized protein</fullName>
    </submittedName>
</protein>
<dbReference type="EMBL" id="FNIJ01000011">
    <property type="protein sequence ID" value="SDO40485.1"/>
    <property type="molecule type" value="Genomic_DNA"/>
</dbReference>
<evidence type="ECO:0000313" key="2">
    <source>
        <dbReference type="Proteomes" id="UP000242957"/>
    </source>
</evidence>
<dbReference type="OrthoDB" id="6973248at2"/>
<accession>A0A1H0J9P2</accession>